<evidence type="ECO:0000259" key="2">
    <source>
        <dbReference type="Pfam" id="PF00931"/>
    </source>
</evidence>
<dbReference type="SMART" id="SM00028">
    <property type="entry name" value="TPR"/>
    <property type="match status" value="2"/>
</dbReference>
<name>A0A8T9AY33_9HELO</name>
<dbReference type="GO" id="GO:0043531">
    <property type="term" value="F:ADP binding"/>
    <property type="evidence" value="ECO:0007669"/>
    <property type="project" value="InterPro"/>
</dbReference>
<dbReference type="PROSITE" id="PS50005">
    <property type="entry name" value="TPR"/>
    <property type="match status" value="2"/>
</dbReference>
<organism evidence="3 4">
    <name type="scientific">Lachnellula arida</name>
    <dbReference type="NCBI Taxonomy" id="1316785"/>
    <lineage>
        <taxon>Eukaryota</taxon>
        <taxon>Fungi</taxon>
        <taxon>Dikarya</taxon>
        <taxon>Ascomycota</taxon>
        <taxon>Pezizomycotina</taxon>
        <taxon>Leotiomycetes</taxon>
        <taxon>Helotiales</taxon>
        <taxon>Lachnaceae</taxon>
        <taxon>Lachnellula</taxon>
    </lineage>
</organism>
<accession>A0A8T9AY33</accession>
<proteinExistence type="predicted"/>
<feature type="domain" description="NB-ARC" evidence="2">
    <location>
        <begin position="305"/>
        <end position="483"/>
    </location>
</feature>
<dbReference type="InterPro" id="IPR011990">
    <property type="entry name" value="TPR-like_helical_dom_sf"/>
</dbReference>
<dbReference type="SUPFAM" id="SSF52540">
    <property type="entry name" value="P-loop containing nucleoside triphosphate hydrolases"/>
    <property type="match status" value="1"/>
</dbReference>
<dbReference type="Gene3D" id="1.25.40.10">
    <property type="entry name" value="Tetratricopeptide repeat domain"/>
    <property type="match status" value="1"/>
</dbReference>
<dbReference type="Pfam" id="PF13424">
    <property type="entry name" value="TPR_12"/>
    <property type="match status" value="1"/>
</dbReference>
<dbReference type="SUPFAM" id="SSF48452">
    <property type="entry name" value="TPR-like"/>
    <property type="match status" value="1"/>
</dbReference>
<dbReference type="PRINTS" id="PR00364">
    <property type="entry name" value="DISEASERSIST"/>
</dbReference>
<keyword evidence="4" id="KW-1185">Reference proteome</keyword>
<dbReference type="InterPro" id="IPR053137">
    <property type="entry name" value="NLR-like"/>
</dbReference>
<dbReference type="PANTHER" id="PTHR46082:SF6">
    <property type="entry name" value="AAA+ ATPASE DOMAIN-CONTAINING PROTEIN-RELATED"/>
    <property type="match status" value="1"/>
</dbReference>
<dbReference type="Pfam" id="PF00931">
    <property type="entry name" value="NB-ARC"/>
    <property type="match status" value="1"/>
</dbReference>
<evidence type="ECO:0000256" key="1">
    <source>
        <dbReference type="PROSITE-ProRule" id="PRU00339"/>
    </source>
</evidence>
<reference evidence="3 4" key="1">
    <citation type="submission" date="2018-05" db="EMBL/GenBank/DDBJ databases">
        <title>Whole genome sequencing for identification of molecular markers to develop diagnostic detection tools for the regulated plant pathogen Lachnellula willkommii.</title>
        <authorList>
            <person name="Giroux E."/>
            <person name="Bilodeau G."/>
        </authorList>
    </citation>
    <scope>NUCLEOTIDE SEQUENCE [LARGE SCALE GENOMIC DNA]</scope>
    <source>
        <strain evidence="3 4">CBS 203.66</strain>
    </source>
</reference>
<dbReference type="PANTHER" id="PTHR46082">
    <property type="entry name" value="ATP/GTP-BINDING PROTEIN-RELATED"/>
    <property type="match status" value="1"/>
</dbReference>
<dbReference type="EMBL" id="QGMF01001423">
    <property type="protein sequence ID" value="TVY12658.1"/>
    <property type="molecule type" value="Genomic_DNA"/>
</dbReference>
<gene>
    <name evidence="3" type="primary">KLC3</name>
    <name evidence="3" type="ORF">LARI1_G008734</name>
</gene>
<protein>
    <submittedName>
        <fullName evidence="3">Kinesin light chain 3</fullName>
    </submittedName>
</protein>
<evidence type="ECO:0000313" key="4">
    <source>
        <dbReference type="Proteomes" id="UP000469559"/>
    </source>
</evidence>
<dbReference type="InterPro" id="IPR002182">
    <property type="entry name" value="NB-ARC"/>
</dbReference>
<dbReference type="InterPro" id="IPR027417">
    <property type="entry name" value="P-loop_NTPase"/>
</dbReference>
<keyword evidence="1" id="KW-0802">TPR repeat</keyword>
<feature type="repeat" description="TPR" evidence="1">
    <location>
        <begin position="692"/>
        <end position="725"/>
    </location>
</feature>
<feature type="repeat" description="TPR" evidence="1">
    <location>
        <begin position="734"/>
        <end position="767"/>
    </location>
</feature>
<dbReference type="Proteomes" id="UP000469559">
    <property type="component" value="Unassembled WGS sequence"/>
</dbReference>
<sequence>MARSVTNDDIGLKVLREAPVEEATQIVDIVAIHGLGAHPDDSWCKNVGKKEEPQWLNWLIEDTMLPAVATHARIMRYGYQSRWFGKETMQQTVSTVADGLLRALNRKRKVPTLFYRRTHCFGGLVVLKALLEAEQYQSEWPGVFQSTTSQSSSARRFEVQPTALDILQPGNAYLQDLVDGFLKKMRGQMNKTQIACFFELTASNVGRIVGKQDRIRFVVSQHAGCLDLSESTNKYSLSRTHFDMNKFGKADEEDFETVAEVVDEMIKASPGLVLARSQLGVDFEQFAVGLNLLSFPEAAQFVAREKELSKMHELLYSHSNRTCVVLYGLGGIGKTQLAIEYTRRHKEKYTAIFWLNANDQDSLKLSFRDIAQQVLKYHPSTSLLAGIDLDDLDQIVYAVKAWLDLQKNTYWLMIYDNYDNPKTSSNLDRSAVDIRQFLPQSDQGSIIITTRSSRVSQGRRVHVQKLLDIKEGLEILSNMSRRKDIAEDPGAVKLVKELDGLPLALSTAGAYLEHVSMTLSDYLRLYKASWLKLQTTSPQLESYEDRSLYTTWQITFDRIRHQNPASASLLKLWAYFDRQDIWFELLRYASSLDDRWIQELTKTELDFNEAALQQQFGSGGYSMHSCVHSWTVFVLNKEWDEDLARLALYCVAAKVPMKHETDSWILQRRLLQHAVRQEPAILEDKVGMEGMEWALHNLGMLFFDQGQLAEAEAMYTRALQGTEEALGPKHTSTLDTVNNLGNLYADQGQLAEAEAMYTRALQGYEDALGPQLVPSYLPALNTMFAFGDLLSQTDRKDMAKGMYARALSGYTAVQGPSSKWYRQLEDRLQAWQVASAVRSRPR</sequence>
<dbReference type="AlphaFoldDB" id="A0A8T9AY33"/>
<dbReference type="Gene3D" id="3.40.50.300">
    <property type="entry name" value="P-loop containing nucleotide triphosphate hydrolases"/>
    <property type="match status" value="1"/>
</dbReference>
<evidence type="ECO:0000313" key="3">
    <source>
        <dbReference type="EMBL" id="TVY12658.1"/>
    </source>
</evidence>
<dbReference type="OrthoDB" id="626167at2759"/>
<comment type="caution">
    <text evidence="3">The sequence shown here is derived from an EMBL/GenBank/DDBJ whole genome shotgun (WGS) entry which is preliminary data.</text>
</comment>
<dbReference type="InterPro" id="IPR019734">
    <property type="entry name" value="TPR_rpt"/>
</dbReference>